<reference evidence="2 3" key="1">
    <citation type="submission" date="2021-01" db="EMBL/GenBank/DDBJ databases">
        <title>Genome sequencing of Joostella atrarenae M1-2 (= KCTC 23194).</title>
        <authorList>
            <person name="Zakaria M.R."/>
            <person name="Lam M.Q."/>
            <person name="Chong C.S."/>
        </authorList>
    </citation>
    <scope>NUCLEOTIDE SEQUENCE [LARGE SCALE GENOMIC DNA]</scope>
    <source>
        <strain evidence="2 3">M1-2</strain>
    </source>
</reference>
<dbReference type="EMBL" id="JAETXX010000002">
    <property type="protein sequence ID" value="MCF8714448.1"/>
    <property type="molecule type" value="Genomic_DNA"/>
</dbReference>
<name>A0ABS9J270_9FLAO</name>
<feature type="chain" id="PRO_5046780179" description="Lipoprotein" evidence="1">
    <location>
        <begin position="24"/>
        <end position="264"/>
    </location>
</feature>
<organism evidence="2 3">
    <name type="scientific">Joostella atrarenae</name>
    <dbReference type="NCBI Taxonomy" id="679257"/>
    <lineage>
        <taxon>Bacteria</taxon>
        <taxon>Pseudomonadati</taxon>
        <taxon>Bacteroidota</taxon>
        <taxon>Flavobacteriia</taxon>
        <taxon>Flavobacteriales</taxon>
        <taxon>Flavobacteriaceae</taxon>
        <taxon>Joostella</taxon>
    </lineage>
</organism>
<dbReference type="PROSITE" id="PS51257">
    <property type="entry name" value="PROKAR_LIPOPROTEIN"/>
    <property type="match status" value="1"/>
</dbReference>
<keyword evidence="3" id="KW-1185">Reference proteome</keyword>
<sequence length="264" mass="29471">MRLYQFLFTLLIFSILSSCSSNEAISEELLSEIDSENYFPLKTSENWTYNIEGLTKGRDSVWVEKDTLIEGNIHYKTRANNPNLGFFTNLVADGLLHKSKSKLILNGTISNVIPELAIPVEGLVLLDMKDPAGNVSYQTSGMTSFSNQDYIIEIAYIITSKTEDIIEDYNLNGTDYENIIKTSVTVNIAAIANTKIDGYEASIPILNPHDVITSNIYFAPGIGVINNETNTNYKLTNLDELNMEISIDKQVSEVVAQRISNYSK</sequence>
<gene>
    <name evidence="2" type="ORF">JM658_06345</name>
</gene>
<evidence type="ECO:0000313" key="3">
    <source>
        <dbReference type="Proteomes" id="UP000829517"/>
    </source>
</evidence>
<feature type="signal peptide" evidence="1">
    <location>
        <begin position="1"/>
        <end position="23"/>
    </location>
</feature>
<dbReference type="RefSeq" id="WP_236958407.1">
    <property type="nucleotide sequence ID" value="NZ_JAETXX010000002.1"/>
</dbReference>
<accession>A0ABS9J270</accession>
<proteinExistence type="predicted"/>
<protein>
    <recommendedName>
        <fullName evidence="4">Lipoprotein</fullName>
    </recommendedName>
</protein>
<dbReference type="Proteomes" id="UP000829517">
    <property type="component" value="Unassembled WGS sequence"/>
</dbReference>
<evidence type="ECO:0000313" key="2">
    <source>
        <dbReference type="EMBL" id="MCF8714448.1"/>
    </source>
</evidence>
<evidence type="ECO:0008006" key="4">
    <source>
        <dbReference type="Google" id="ProtNLM"/>
    </source>
</evidence>
<evidence type="ECO:0000256" key="1">
    <source>
        <dbReference type="SAM" id="SignalP"/>
    </source>
</evidence>
<keyword evidence="1" id="KW-0732">Signal</keyword>
<comment type="caution">
    <text evidence="2">The sequence shown here is derived from an EMBL/GenBank/DDBJ whole genome shotgun (WGS) entry which is preliminary data.</text>
</comment>